<sequence>MQAQTFVALAWQRRGAARARHTSRQQFGPFLQLLEYAHDTAWKAAELAGADPTPWATLVTVCKGLEVRYQQFDGIWSGLLVRAPAHRPGHNRALQYWCPKWHGTEERLLDFASGAAAIAPSLTPLPLQAAFEMAMEGTPIWRSRYVQEALDTALPWLDGEGAEHPATREDRGYAIYALHHNGRHDEAVAQFRQLGGHADGYVWNFTTDVTRSADPVKQFAALRSQACRKAGRDA</sequence>
<comment type="caution">
    <text evidence="1">The sequence shown here is derived from an EMBL/GenBank/DDBJ whole genome shotgun (WGS) entry which is preliminary data.</text>
</comment>
<evidence type="ECO:0000313" key="2">
    <source>
        <dbReference type="Proteomes" id="UP001589535"/>
    </source>
</evidence>
<evidence type="ECO:0000313" key="1">
    <source>
        <dbReference type="EMBL" id="MFB9691262.1"/>
    </source>
</evidence>
<reference evidence="1 2" key="1">
    <citation type="submission" date="2024-09" db="EMBL/GenBank/DDBJ databases">
        <authorList>
            <person name="Sun Q."/>
            <person name="Mori K."/>
        </authorList>
    </citation>
    <scope>NUCLEOTIDE SEQUENCE [LARGE SCALE GENOMIC DNA]</scope>
    <source>
        <strain evidence="1 2">JCM 13852</strain>
    </source>
</reference>
<dbReference type="EMBL" id="JBHMBK010000078">
    <property type="protein sequence ID" value="MFB9691262.1"/>
    <property type="molecule type" value="Genomic_DNA"/>
</dbReference>
<gene>
    <name evidence="1" type="ORF">ACFFTO_44425</name>
</gene>
<proteinExistence type="predicted"/>
<dbReference type="Proteomes" id="UP001589535">
    <property type="component" value="Unassembled WGS sequence"/>
</dbReference>
<name>A0ABV5UJ00_9PSEU</name>
<protein>
    <recommendedName>
        <fullName evidence="3">DUF4034 domain-containing protein</fullName>
    </recommendedName>
</protein>
<dbReference type="RefSeq" id="WP_378207966.1">
    <property type="nucleotide sequence ID" value="NZ_JBHMBK010000078.1"/>
</dbReference>
<keyword evidence="2" id="KW-1185">Reference proteome</keyword>
<evidence type="ECO:0008006" key="3">
    <source>
        <dbReference type="Google" id="ProtNLM"/>
    </source>
</evidence>
<organism evidence="1 2">
    <name type="scientific">Amycolatopsis plumensis</name>
    <dbReference type="NCBI Taxonomy" id="236508"/>
    <lineage>
        <taxon>Bacteria</taxon>
        <taxon>Bacillati</taxon>
        <taxon>Actinomycetota</taxon>
        <taxon>Actinomycetes</taxon>
        <taxon>Pseudonocardiales</taxon>
        <taxon>Pseudonocardiaceae</taxon>
        <taxon>Amycolatopsis</taxon>
    </lineage>
</organism>
<accession>A0ABV5UJ00</accession>